<dbReference type="EMBL" id="JBHMCF010000029">
    <property type="protein sequence ID" value="MFB9473097.1"/>
    <property type="molecule type" value="Genomic_DNA"/>
</dbReference>
<dbReference type="PROSITE" id="PS51257">
    <property type="entry name" value="PROKAR_LIPOPROTEIN"/>
    <property type="match status" value="1"/>
</dbReference>
<organism evidence="3 4">
    <name type="scientific">Nonomuraea salmonea</name>
    <dbReference type="NCBI Taxonomy" id="46181"/>
    <lineage>
        <taxon>Bacteria</taxon>
        <taxon>Bacillati</taxon>
        <taxon>Actinomycetota</taxon>
        <taxon>Actinomycetes</taxon>
        <taxon>Streptosporangiales</taxon>
        <taxon>Streptosporangiaceae</taxon>
        <taxon>Nonomuraea</taxon>
    </lineage>
</organism>
<name>A0ABV5NS06_9ACTN</name>
<evidence type="ECO:0000313" key="4">
    <source>
        <dbReference type="Proteomes" id="UP001589568"/>
    </source>
</evidence>
<evidence type="ECO:0000256" key="1">
    <source>
        <dbReference type="SAM" id="MobiDB-lite"/>
    </source>
</evidence>
<keyword evidence="2" id="KW-0732">Signal</keyword>
<dbReference type="SUPFAM" id="SSF82171">
    <property type="entry name" value="DPP6 N-terminal domain-like"/>
    <property type="match status" value="1"/>
</dbReference>
<dbReference type="Proteomes" id="UP001589568">
    <property type="component" value="Unassembled WGS sequence"/>
</dbReference>
<sequence>MWAGRVGPVLVLLFAVGCAAAPQAGRATESPRLSGIRLLVGGTRIVDVDTGAATPVTGLPAEQRVTLTTTVHGPHTVIAASGPGVNQVRLFLLKGSKAVELASGWNAFPAADGSGFWVTDQPEYGGPCTVREQAEDGTILRRPKWSPCGALPYADTPYGLHARHRRESLLLTHDGLRKTARHPRIVAVTSTELLVERNDGRLALVVPGGEERPVGRPSGTGVAAEGEVSSNGTYVAVPFLTPTPGAHESLDVWVLDTRTLAWTHVPSMPLPVDVKSRRMRWTPDGRLVLAGGFVTTADDHPRESDYASVVALWRPGEATLTRHELPADWRESLAILRP</sequence>
<keyword evidence="4" id="KW-1185">Reference proteome</keyword>
<reference evidence="3 4" key="1">
    <citation type="submission" date="2024-09" db="EMBL/GenBank/DDBJ databases">
        <authorList>
            <person name="Sun Q."/>
            <person name="Mori K."/>
        </authorList>
    </citation>
    <scope>NUCLEOTIDE SEQUENCE [LARGE SCALE GENOMIC DNA]</scope>
    <source>
        <strain evidence="3 4">JCM 3324</strain>
    </source>
</reference>
<evidence type="ECO:0000256" key="2">
    <source>
        <dbReference type="SAM" id="SignalP"/>
    </source>
</evidence>
<gene>
    <name evidence="3" type="ORF">ACFFR3_26655</name>
</gene>
<feature type="chain" id="PRO_5047105558" evidence="2">
    <location>
        <begin position="21"/>
        <end position="338"/>
    </location>
</feature>
<comment type="caution">
    <text evidence="3">The sequence shown here is derived from an EMBL/GenBank/DDBJ whole genome shotgun (WGS) entry which is preliminary data.</text>
</comment>
<proteinExistence type="predicted"/>
<protein>
    <submittedName>
        <fullName evidence="3">Uncharacterized protein</fullName>
    </submittedName>
</protein>
<feature type="region of interest" description="Disordered" evidence="1">
    <location>
        <begin position="208"/>
        <end position="227"/>
    </location>
</feature>
<accession>A0ABV5NS06</accession>
<feature type="signal peptide" evidence="2">
    <location>
        <begin position="1"/>
        <end position="20"/>
    </location>
</feature>
<dbReference type="RefSeq" id="WP_345387597.1">
    <property type="nucleotide sequence ID" value="NZ_BAAAXS010000001.1"/>
</dbReference>
<evidence type="ECO:0000313" key="3">
    <source>
        <dbReference type="EMBL" id="MFB9473097.1"/>
    </source>
</evidence>